<dbReference type="GO" id="GO:0005737">
    <property type="term" value="C:cytoplasm"/>
    <property type="evidence" value="ECO:0007669"/>
    <property type="project" value="TreeGrafter"/>
</dbReference>
<dbReference type="PANTHER" id="PTHR48079">
    <property type="entry name" value="PROTEIN YEEZ"/>
    <property type="match status" value="1"/>
</dbReference>
<dbReference type="OrthoDB" id="10262413at2759"/>
<keyword evidence="3" id="KW-1185">Reference proteome</keyword>
<evidence type="ECO:0000313" key="3">
    <source>
        <dbReference type="Proteomes" id="UP000050424"/>
    </source>
</evidence>
<name>A0A0P7BF53_9HYPO</name>
<organism evidence="2 3">
    <name type="scientific">Neonectria ditissima</name>
    <dbReference type="NCBI Taxonomy" id="78410"/>
    <lineage>
        <taxon>Eukaryota</taxon>
        <taxon>Fungi</taxon>
        <taxon>Dikarya</taxon>
        <taxon>Ascomycota</taxon>
        <taxon>Pezizomycotina</taxon>
        <taxon>Sordariomycetes</taxon>
        <taxon>Hypocreomycetidae</taxon>
        <taxon>Hypocreales</taxon>
        <taxon>Nectriaceae</taxon>
        <taxon>Neonectria</taxon>
    </lineage>
</organism>
<evidence type="ECO:0000313" key="2">
    <source>
        <dbReference type="EMBL" id="KPM38595.1"/>
    </source>
</evidence>
<comment type="caution">
    <text evidence="2">The sequence shown here is derived from an EMBL/GenBank/DDBJ whole genome shotgun (WGS) entry which is preliminary data.</text>
</comment>
<accession>A0A0P7BF53</accession>
<sequence length="347" mass="38632">MDTCKVLVIGASGYIGGSVLTTLMNSSHPLIRDCEFTALVRHESHADALRHKAINVVMFSGLDDLDLVREVAARHDIVINTASTFHTPVAKAIIDGLGDRKTATKKQTHLIQTSGTGSLADRPVSKRFIETKVFSDKDNIYDYEKYRESIEPFPQRTTDVTVMEHGESTGVETCIVMSPTIYGLGSGLINQKSMQIEALIRAARDDKYVSVVGSGESEWNHVHIEDLGLLYELLVTRILEGSDLPSNKRGIYFSETGYESWRAVSEHIARTGKELGFLPSNEIRQITLEEGSLKLIKSMGPDVIELGWASRSRTKADLFREIGWKPTKSFGDFLGSFTTMWAEIMRE</sequence>
<dbReference type="AlphaFoldDB" id="A0A0P7BF53"/>
<dbReference type="STRING" id="78410.A0A0P7BF53"/>
<dbReference type="Pfam" id="PF01370">
    <property type="entry name" value="Epimerase"/>
    <property type="match status" value="1"/>
</dbReference>
<evidence type="ECO:0000259" key="1">
    <source>
        <dbReference type="Pfam" id="PF01370"/>
    </source>
</evidence>
<protein>
    <recommendedName>
        <fullName evidence="1">NAD-dependent epimerase/dehydratase domain-containing protein</fullName>
    </recommendedName>
</protein>
<dbReference type="InterPro" id="IPR051783">
    <property type="entry name" value="NAD(P)-dependent_oxidoreduct"/>
</dbReference>
<dbReference type="InterPro" id="IPR036291">
    <property type="entry name" value="NAD(P)-bd_dom_sf"/>
</dbReference>
<reference evidence="2 3" key="1">
    <citation type="submission" date="2015-09" db="EMBL/GenBank/DDBJ databases">
        <title>Draft genome of a European isolate of the apple canker pathogen Neonectria ditissima.</title>
        <authorList>
            <person name="Gomez-Cortecero A."/>
            <person name="Harrison R.J."/>
            <person name="Armitage A.D."/>
        </authorList>
    </citation>
    <scope>NUCLEOTIDE SEQUENCE [LARGE SCALE GENOMIC DNA]</scope>
    <source>
        <strain evidence="2 3">R09/05</strain>
    </source>
</reference>
<dbReference type="PANTHER" id="PTHR48079:SF6">
    <property type="entry name" value="NAD(P)-BINDING DOMAIN-CONTAINING PROTEIN-RELATED"/>
    <property type="match status" value="1"/>
</dbReference>
<dbReference type="InterPro" id="IPR001509">
    <property type="entry name" value="Epimerase_deHydtase"/>
</dbReference>
<dbReference type="GO" id="GO:0004029">
    <property type="term" value="F:aldehyde dehydrogenase (NAD+) activity"/>
    <property type="evidence" value="ECO:0007669"/>
    <property type="project" value="TreeGrafter"/>
</dbReference>
<dbReference type="Gene3D" id="3.40.50.720">
    <property type="entry name" value="NAD(P)-binding Rossmann-like Domain"/>
    <property type="match status" value="1"/>
</dbReference>
<dbReference type="Proteomes" id="UP000050424">
    <property type="component" value="Unassembled WGS sequence"/>
</dbReference>
<feature type="domain" description="NAD-dependent epimerase/dehydratase" evidence="1">
    <location>
        <begin position="6"/>
        <end position="233"/>
    </location>
</feature>
<proteinExistence type="predicted"/>
<dbReference type="SUPFAM" id="SSF51735">
    <property type="entry name" value="NAD(P)-binding Rossmann-fold domains"/>
    <property type="match status" value="1"/>
</dbReference>
<gene>
    <name evidence="2" type="ORF">AK830_g7990</name>
</gene>
<dbReference type="EMBL" id="LKCW01000130">
    <property type="protein sequence ID" value="KPM38595.1"/>
    <property type="molecule type" value="Genomic_DNA"/>
</dbReference>